<feature type="domain" description="Transcription regulator TrmB N-terminal" evidence="2">
    <location>
        <begin position="8"/>
        <end position="75"/>
    </location>
</feature>
<evidence type="ECO:0000313" key="5">
    <source>
        <dbReference type="Proteomes" id="UP000010866"/>
    </source>
</evidence>
<evidence type="ECO:0000313" key="4">
    <source>
        <dbReference type="EMBL" id="AGB49274.1"/>
    </source>
</evidence>
<dbReference type="STRING" id="867904.Metho_1036"/>
<name>L0KZ49_METHD</name>
<dbReference type="AlphaFoldDB" id="L0KZ49"/>
<dbReference type="KEGG" id="mhz:Metho_1036"/>
<dbReference type="GeneID" id="14406845"/>
<reference evidence="5" key="1">
    <citation type="submission" date="2012-02" db="EMBL/GenBank/DDBJ databases">
        <title>Complete sequence of chromosome of Methanomethylovorans hollandica DSM 15978.</title>
        <authorList>
            <person name="Lucas S."/>
            <person name="Copeland A."/>
            <person name="Lapidus A."/>
            <person name="Glavina del Rio T."/>
            <person name="Dalin E."/>
            <person name="Tice H."/>
            <person name="Bruce D."/>
            <person name="Goodwin L."/>
            <person name="Pitluck S."/>
            <person name="Peters L."/>
            <person name="Mikhailova N."/>
            <person name="Held B."/>
            <person name="Kyrpides N."/>
            <person name="Mavromatis K."/>
            <person name="Ivanova N."/>
            <person name="Brettin T."/>
            <person name="Detter J.C."/>
            <person name="Han C."/>
            <person name="Larimer F."/>
            <person name="Land M."/>
            <person name="Hauser L."/>
            <person name="Markowitz V."/>
            <person name="Cheng J.-F."/>
            <person name="Hugenholtz P."/>
            <person name="Woyke T."/>
            <person name="Wu D."/>
            <person name="Spring S."/>
            <person name="Schroeder M."/>
            <person name="Brambilla E."/>
            <person name="Klenk H.-P."/>
            <person name="Eisen J.A."/>
        </authorList>
    </citation>
    <scope>NUCLEOTIDE SEQUENCE [LARGE SCALE GENOMIC DNA]</scope>
    <source>
        <strain evidence="5">DSM 15978 / NBRC 107637 / DMS1</strain>
    </source>
</reference>
<dbReference type="SUPFAM" id="SSF46785">
    <property type="entry name" value="Winged helix' DNA-binding domain"/>
    <property type="match status" value="1"/>
</dbReference>
<dbReference type="InterPro" id="IPR036388">
    <property type="entry name" value="WH-like_DNA-bd_sf"/>
</dbReference>
<dbReference type="Proteomes" id="UP000010866">
    <property type="component" value="Chromosome"/>
</dbReference>
<evidence type="ECO:0000259" key="3">
    <source>
        <dbReference type="Pfam" id="PF11495"/>
    </source>
</evidence>
<comment type="similarity">
    <text evidence="1">Belongs to the transcriptional regulator TrmB family.</text>
</comment>
<gene>
    <name evidence="4" type="ordered locus">Metho_1036</name>
</gene>
<accession>L0KZ49</accession>
<evidence type="ECO:0000256" key="1">
    <source>
        <dbReference type="ARBA" id="ARBA00007287"/>
    </source>
</evidence>
<dbReference type="Gene3D" id="1.10.10.10">
    <property type="entry name" value="Winged helix-like DNA-binding domain superfamily/Winged helix DNA-binding domain"/>
    <property type="match status" value="1"/>
</dbReference>
<dbReference type="PANTHER" id="PTHR34293:SF1">
    <property type="entry name" value="HTH-TYPE TRANSCRIPTIONAL REGULATOR TRMBL2"/>
    <property type="match status" value="1"/>
</dbReference>
<dbReference type="InterPro" id="IPR021586">
    <property type="entry name" value="Tscrpt_reg_TrmB_C"/>
</dbReference>
<dbReference type="InterPro" id="IPR002831">
    <property type="entry name" value="Tscrpt_reg_TrmB_N"/>
</dbReference>
<dbReference type="InterPro" id="IPR036390">
    <property type="entry name" value="WH_DNA-bd_sf"/>
</dbReference>
<keyword evidence="5" id="KW-1185">Reference proteome</keyword>
<dbReference type="RefSeq" id="WP_015324440.1">
    <property type="nucleotide sequence ID" value="NC_019977.1"/>
</dbReference>
<sequence length="270" mass="30884">MRSLIDSLRNLGLTEYEAKVFIALARHGSGTATDIHLFSGIPRSAVYGVLKKLAQRGIIEVQHTKPMRYKCISPEEAIERIKKDFEQETELALEKLNNIYSSEENIHQKEIVWTINGLKNISYRMIQVVCSAGSEIIIEAPHPTFRNLERVYPVVEKHYDQLVKELNRKIGEGVQVRMIIYSMKELNNIAELIPGAELRLHSVKNDQLRKGGAILIDGSEVLIDLRKYSGQREELTAIWSSGKEFVSFVKHLLEAEWEVSDVPEFEPKKE</sequence>
<dbReference type="HOGENOM" id="CLU_072493_2_1_2"/>
<dbReference type="EMBL" id="CP003362">
    <property type="protein sequence ID" value="AGB49274.1"/>
    <property type="molecule type" value="Genomic_DNA"/>
</dbReference>
<protein>
    <submittedName>
        <fullName evidence="4">Putative transcriptional regulator</fullName>
    </submittedName>
</protein>
<organism evidence="4 5">
    <name type="scientific">Methanomethylovorans hollandica (strain DSM 15978 / NBRC 107637 / DMS1)</name>
    <dbReference type="NCBI Taxonomy" id="867904"/>
    <lineage>
        <taxon>Archaea</taxon>
        <taxon>Methanobacteriati</taxon>
        <taxon>Methanobacteriota</taxon>
        <taxon>Stenosarchaea group</taxon>
        <taxon>Methanomicrobia</taxon>
        <taxon>Methanosarcinales</taxon>
        <taxon>Methanosarcinaceae</taxon>
        <taxon>Methanomethylovorans</taxon>
    </lineage>
</organism>
<evidence type="ECO:0000259" key="2">
    <source>
        <dbReference type="Pfam" id="PF01978"/>
    </source>
</evidence>
<dbReference type="InterPro" id="IPR051797">
    <property type="entry name" value="TrmB-like"/>
</dbReference>
<dbReference type="Pfam" id="PF01978">
    <property type="entry name" value="TrmB"/>
    <property type="match status" value="1"/>
</dbReference>
<dbReference type="PANTHER" id="PTHR34293">
    <property type="entry name" value="HTH-TYPE TRANSCRIPTIONAL REGULATOR TRMBL2"/>
    <property type="match status" value="1"/>
</dbReference>
<dbReference type="OrthoDB" id="30795at2157"/>
<dbReference type="Pfam" id="PF11495">
    <property type="entry name" value="Regulator_TrmB"/>
    <property type="match status" value="1"/>
</dbReference>
<feature type="domain" description="Transcription regulator TrmB C-terminal" evidence="3">
    <location>
        <begin position="112"/>
        <end position="262"/>
    </location>
</feature>
<proteinExistence type="inferred from homology"/>